<evidence type="ECO:0000313" key="3">
    <source>
        <dbReference type="Proteomes" id="UP000243002"/>
    </source>
</evidence>
<dbReference type="SUPFAM" id="SSF50814">
    <property type="entry name" value="Lipocalins"/>
    <property type="match status" value="1"/>
</dbReference>
<organism evidence="2 3">
    <name type="scientific">Cyanobium usitatum str. Tous</name>
    <dbReference type="NCBI Taxonomy" id="2116684"/>
    <lineage>
        <taxon>Bacteria</taxon>
        <taxon>Bacillati</taxon>
        <taxon>Cyanobacteriota</taxon>
        <taxon>Cyanophyceae</taxon>
        <taxon>Synechococcales</taxon>
        <taxon>Prochlorococcaceae</taxon>
        <taxon>Cyanobium</taxon>
    </lineage>
</organism>
<gene>
    <name evidence="2" type="ORF">C7K55_01100</name>
</gene>
<name>A0A2P7N1Q7_9CYAN</name>
<dbReference type="InterPro" id="IPR022017">
    <property type="entry name" value="BFA1-like_DUF3598"/>
</dbReference>
<evidence type="ECO:0000313" key="2">
    <source>
        <dbReference type="EMBL" id="PSJ07366.1"/>
    </source>
</evidence>
<sequence length="230" mass="25424">MQGRSFEVGANQAAQPPNFYMNTPFSPLTAQMRRETLLSHNSGDWHGCFIRCDGRGREQERFKSQLSVQDQDGKVVAALTNVCSGQVRSMDFAEPPAEMQISPEGHWSLGPDRIGAWPWVSELCLVWGERRRRAVIRHGSERLESLVVVSEARPGMEEPLPPAPLQALASPAPTSAGLIWSLPAALGVTLQTADRRQSGVPEEVALCWQPEPGIHLEIRRRYSAYGALES</sequence>
<dbReference type="InterPro" id="IPR012674">
    <property type="entry name" value="Calycin"/>
</dbReference>
<comment type="caution">
    <text evidence="2">The sequence shown here is derived from an EMBL/GenBank/DDBJ whole genome shotgun (WGS) entry which is preliminary data.</text>
</comment>
<dbReference type="Pfam" id="PF12204">
    <property type="entry name" value="DUF3598_N"/>
    <property type="match status" value="1"/>
</dbReference>
<dbReference type="AlphaFoldDB" id="A0A2P7N1Q7"/>
<accession>A0A2P7N1Q7</accession>
<dbReference type="Gene3D" id="2.40.128.20">
    <property type="match status" value="1"/>
</dbReference>
<evidence type="ECO:0000259" key="1">
    <source>
        <dbReference type="Pfam" id="PF12204"/>
    </source>
</evidence>
<keyword evidence="3" id="KW-1185">Reference proteome</keyword>
<protein>
    <recommendedName>
        <fullName evidence="1">DUF3598 domain-containing protein</fullName>
    </recommendedName>
</protein>
<reference evidence="2 3" key="1">
    <citation type="journal article" date="2018" name="Environ. Microbiol.">
        <title>Ecological and genomic features of two widespread freshwater picocyanobacteria.</title>
        <authorList>
            <person name="Cabello-Yeves P.J."/>
            <person name="Picazo A."/>
            <person name="Camacho A."/>
            <person name="Callieri C."/>
            <person name="Rosselli R."/>
            <person name="Roda-Garcia J.J."/>
            <person name="Coutinho F.H."/>
            <person name="Rodriguez-Valera F."/>
        </authorList>
    </citation>
    <scope>NUCLEOTIDE SEQUENCE [LARGE SCALE GENOMIC DNA]</scope>
    <source>
        <strain evidence="2 3">Tous</strain>
    </source>
</reference>
<feature type="domain" description="DUF3598" evidence="1">
    <location>
        <begin position="35"/>
        <end position="155"/>
    </location>
</feature>
<dbReference type="EMBL" id="PXXO01000001">
    <property type="protein sequence ID" value="PSJ07366.1"/>
    <property type="molecule type" value="Genomic_DNA"/>
</dbReference>
<dbReference type="Proteomes" id="UP000243002">
    <property type="component" value="Unassembled WGS sequence"/>
</dbReference>
<proteinExistence type="predicted"/>